<dbReference type="NCBIfam" id="TIGR00188">
    <property type="entry name" value="rnpA"/>
    <property type="match status" value="1"/>
</dbReference>
<accession>A0A840MM66</accession>
<dbReference type="HAMAP" id="MF_00227">
    <property type="entry name" value="RNase_P"/>
    <property type="match status" value="1"/>
</dbReference>
<evidence type="ECO:0000256" key="3">
    <source>
        <dbReference type="ARBA" id="ARBA00022722"/>
    </source>
</evidence>
<dbReference type="PANTHER" id="PTHR33992">
    <property type="entry name" value="RIBONUCLEASE P PROTEIN COMPONENT"/>
    <property type="match status" value="1"/>
</dbReference>
<dbReference type="SUPFAM" id="SSF54211">
    <property type="entry name" value="Ribosomal protein S5 domain 2-like"/>
    <property type="match status" value="1"/>
</dbReference>
<keyword evidence="4 7" id="KW-0255">Endonuclease</keyword>
<evidence type="ECO:0000256" key="2">
    <source>
        <dbReference type="ARBA" id="ARBA00022694"/>
    </source>
</evidence>
<dbReference type="GO" id="GO:0001682">
    <property type="term" value="P:tRNA 5'-leader removal"/>
    <property type="evidence" value="ECO:0007669"/>
    <property type="project" value="UniProtKB-UniRule"/>
</dbReference>
<keyword evidence="5 7" id="KW-0378">Hydrolase</keyword>
<comment type="catalytic activity">
    <reaction evidence="7">
        <text>Endonucleolytic cleavage of RNA, removing 5'-extranucleotides from tRNA precursor.</text>
        <dbReference type="EC" id="3.1.26.5"/>
    </reaction>
</comment>
<evidence type="ECO:0000256" key="8">
    <source>
        <dbReference type="NCBIfam" id="TIGR00188"/>
    </source>
</evidence>
<dbReference type="GO" id="GO:0042781">
    <property type="term" value="F:3'-tRNA processing endoribonuclease activity"/>
    <property type="evidence" value="ECO:0007669"/>
    <property type="project" value="TreeGrafter"/>
</dbReference>
<reference evidence="9 10" key="1">
    <citation type="submission" date="2020-08" db="EMBL/GenBank/DDBJ databases">
        <title>Genomic Encyclopedia of Type Strains, Phase IV (KMG-IV): sequencing the most valuable type-strain genomes for metagenomic binning, comparative biology and taxonomic classification.</title>
        <authorList>
            <person name="Goeker M."/>
        </authorList>
    </citation>
    <scope>NUCLEOTIDE SEQUENCE [LARGE SCALE GENOMIC DNA]</scope>
    <source>
        <strain evidence="9 10">DSM 27165</strain>
    </source>
</reference>
<organism evidence="9 10">
    <name type="scientific">Chitinivorax tropicus</name>
    <dbReference type="NCBI Taxonomy" id="714531"/>
    <lineage>
        <taxon>Bacteria</taxon>
        <taxon>Pseudomonadati</taxon>
        <taxon>Pseudomonadota</taxon>
        <taxon>Betaproteobacteria</taxon>
        <taxon>Chitinivorax</taxon>
    </lineage>
</organism>
<dbReference type="Pfam" id="PF00825">
    <property type="entry name" value="Ribonuclease_P"/>
    <property type="match status" value="1"/>
</dbReference>
<dbReference type="EC" id="3.1.26.5" evidence="7 8"/>
<dbReference type="InterPro" id="IPR020568">
    <property type="entry name" value="Ribosomal_Su5_D2-typ_SF"/>
</dbReference>
<comment type="function">
    <text evidence="1 7">RNaseP catalyzes the removal of the 5'-leader sequence from pre-tRNA to produce the mature 5'-terminus. It can also cleave other RNA substrates such as 4.5S RNA. The protein component plays an auxiliary but essential role in vivo by binding to the 5'-leader sequence and broadening the substrate specificity of the ribozyme.</text>
</comment>
<keyword evidence="6 7" id="KW-0694">RNA-binding</keyword>
<dbReference type="GO" id="GO:0000049">
    <property type="term" value="F:tRNA binding"/>
    <property type="evidence" value="ECO:0007669"/>
    <property type="project" value="UniProtKB-UniRule"/>
</dbReference>
<dbReference type="GO" id="GO:0030677">
    <property type="term" value="C:ribonuclease P complex"/>
    <property type="evidence" value="ECO:0007669"/>
    <property type="project" value="TreeGrafter"/>
</dbReference>
<dbReference type="GO" id="GO:0004526">
    <property type="term" value="F:ribonuclease P activity"/>
    <property type="evidence" value="ECO:0007669"/>
    <property type="project" value="UniProtKB-UniRule"/>
</dbReference>
<dbReference type="Proteomes" id="UP000575898">
    <property type="component" value="Unassembled WGS sequence"/>
</dbReference>
<dbReference type="PANTHER" id="PTHR33992:SF1">
    <property type="entry name" value="RIBONUCLEASE P PROTEIN COMPONENT"/>
    <property type="match status" value="1"/>
</dbReference>
<evidence type="ECO:0000256" key="1">
    <source>
        <dbReference type="ARBA" id="ARBA00002663"/>
    </source>
</evidence>
<dbReference type="AlphaFoldDB" id="A0A840MM66"/>
<evidence type="ECO:0000256" key="5">
    <source>
        <dbReference type="ARBA" id="ARBA00022801"/>
    </source>
</evidence>
<sequence>MSRFGRDRRLLKTDEFSSVFNFRCSVRGEFLQVLGKRNDLSQARLGIVVSKKLAKQAVRRNTMKRLVRETFRLNDGELAGLDVIVWPRQAFGHEEAAVVRAEMLELFRRIRRKCRASSSP</sequence>
<comment type="caution">
    <text evidence="9">The sequence shown here is derived from an EMBL/GenBank/DDBJ whole genome shotgun (WGS) entry which is preliminary data.</text>
</comment>
<gene>
    <name evidence="7" type="primary">rnpA</name>
    <name evidence="9" type="ORF">HNQ59_003561</name>
</gene>
<dbReference type="PROSITE" id="PS00648">
    <property type="entry name" value="RIBONUCLEASE_P"/>
    <property type="match status" value="1"/>
</dbReference>
<evidence type="ECO:0000313" key="10">
    <source>
        <dbReference type="Proteomes" id="UP000575898"/>
    </source>
</evidence>
<name>A0A840MM66_9PROT</name>
<keyword evidence="3 7" id="KW-0540">Nuclease</keyword>
<evidence type="ECO:0000256" key="4">
    <source>
        <dbReference type="ARBA" id="ARBA00022759"/>
    </source>
</evidence>
<evidence type="ECO:0000256" key="7">
    <source>
        <dbReference type="HAMAP-Rule" id="MF_00227"/>
    </source>
</evidence>
<evidence type="ECO:0000313" key="9">
    <source>
        <dbReference type="EMBL" id="MBB5020244.1"/>
    </source>
</evidence>
<dbReference type="InterPro" id="IPR000100">
    <property type="entry name" value="RNase_P"/>
</dbReference>
<keyword evidence="2 7" id="KW-0819">tRNA processing</keyword>
<dbReference type="Gene3D" id="3.30.230.10">
    <property type="match status" value="1"/>
</dbReference>
<comment type="similarity">
    <text evidence="7">Belongs to the RnpA family.</text>
</comment>
<dbReference type="InterPro" id="IPR020539">
    <property type="entry name" value="RNase_P_CS"/>
</dbReference>
<evidence type="ECO:0000256" key="6">
    <source>
        <dbReference type="ARBA" id="ARBA00022884"/>
    </source>
</evidence>
<protein>
    <recommendedName>
        <fullName evidence="7 8">Ribonuclease P protein component</fullName>
        <shortName evidence="7">RNase P protein</shortName>
        <shortName evidence="7">RNaseP protein</shortName>
        <ecNumber evidence="7 8">3.1.26.5</ecNumber>
    </recommendedName>
    <alternativeName>
        <fullName evidence="7">Protein C5</fullName>
    </alternativeName>
</protein>
<comment type="subunit">
    <text evidence="7">Consists of a catalytic RNA component (M1 or rnpB) and a protein subunit.</text>
</comment>
<dbReference type="InterPro" id="IPR014721">
    <property type="entry name" value="Ribsml_uS5_D2-typ_fold_subgr"/>
</dbReference>
<dbReference type="EMBL" id="JACHHY010000028">
    <property type="protein sequence ID" value="MBB5020244.1"/>
    <property type="molecule type" value="Genomic_DNA"/>
</dbReference>
<proteinExistence type="inferred from homology"/>
<keyword evidence="10" id="KW-1185">Reference proteome</keyword>